<proteinExistence type="predicted"/>
<reference evidence="13 14" key="1">
    <citation type="journal article" date="2023" name="G3 (Bethesda)">
        <title>A chromosome-level genome assembly of Zasmidium syzygii isolated from banana leaves.</title>
        <authorList>
            <person name="van Westerhoven A.C."/>
            <person name="Mehrabi R."/>
            <person name="Talebi R."/>
            <person name="Steentjes M.B.F."/>
            <person name="Corcolon B."/>
            <person name="Chong P.A."/>
            <person name="Kema G.H.J."/>
            <person name="Seidl M.F."/>
        </authorList>
    </citation>
    <scope>NUCLEOTIDE SEQUENCE [LARGE SCALE GENOMIC DNA]</scope>
    <source>
        <strain evidence="13 14">P124</strain>
    </source>
</reference>
<protein>
    <recommendedName>
        <fullName evidence="3">Molybdate-anion transporter</fullName>
    </recommendedName>
    <alternativeName>
        <fullName evidence="10">Major facilitator superfamily domain-containing protein 5</fullName>
    </alternativeName>
    <alternativeName>
        <fullName evidence="11">Molybdate transporter 2 homolog</fullName>
    </alternativeName>
</protein>
<feature type="transmembrane region" description="Helical" evidence="12">
    <location>
        <begin position="145"/>
        <end position="164"/>
    </location>
</feature>
<comment type="function">
    <text evidence="1">Mediates high-affinity intracellular uptake of the rare oligo-element molybdenum.</text>
</comment>
<feature type="transmembrane region" description="Helical" evidence="12">
    <location>
        <begin position="410"/>
        <end position="430"/>
    </location>
</feature>
<keyword evidence="7 12" id="KW-1133">Transmembrane helix</keyword>
<feature type="transmembrane region" description="Helical" evidence="12">
    <location>
        <begin position="256"/>
        <end position="278"/>
    </location>
</feature>
<keyword evidence="14" id="KW-1185">Reference proteome</keyword>
<evidence type="ECO:0000313" key="13">
    <source>
        <dbReference type="EMBL" id="KAK4508485.1"/>
    </source>
</evidence>
<dbReference type="Gene3D" id="1.20.1250.20">
    <property type="entry name" value="MFS general substrate transporter like domains"/>
    <property type="match status" value="1"/>
</dbReference>
<dbReference type="SUPFAM" id="SSF103473">
    <property type="entry name" value="MFS general substrate transporter"/>
    <property type="match status" value="1"/>
</dbReference>
<dbReference type="EMBL" id="JAXOVC010000001">
    <property type="protein sequence ID" value="KAK4508485.1"/>
    <property type="molecule type" value="Genomic_DNA"/>
</dbReference>
<feature type="transmembrane region" description="Helical" evidence="12">
    <location>
        <begin position="210"/>
        <end position="228"/>
    </location>
</feature>
<evidence type="ECO:0000313" key="14">
    <source>
        <dbReference type="Proteomes" id="UP001305779"/>
    </source>
</evidence>
<sequence length="436" mass="47594">MELYPIYFASLVLFNAALAYHRHQQSRNDGAKEETLALPQAEGREDARKFKVTYFTVYLLAMGADWVQGPFMYTVYKDEKNLSEPVVAALFTTGFVCAGITASFVGALADKHGRRAACLTFCVAYAVSCLSVLSDDIVVLFTGRALGGLATTLLYSVFETWMIAEYHARGLSDCLRLEDMFGMSITLSGVVAIVAGVVGEAVVGYTGTKVAPFLVAILCLGAAFAYIWNCWSENYGEPEDEKSGLDLKASLLDKRVLSLALATTVFEGSMYLFVFFWAPALKSARALAGIKDLPPFGLIFSSFMCAMMMGSMLFSTLDPRAGRDTGKLLLSILAMGANSLLIPVLSNVEMVTFWSFAAFEMCVGLYFPTMSRLKSELVDDAVRGKVYALMRLPLNVFIVLALGVTREGDAHRGMVFSATGGLLLCTFFVVQKYLCR</sequence>
<evidence type="ECO:0000256" key="4">
    <source>
        <dbReference type="ARBA" id="ARBA00022448"/>
    </source>
</evidence>
<keyword evidence="5" id="KW-1003">Cell membrane</keyword>
<feature type="transmembrane region" description="Helical" evidence="12">
    <location>
        <begin position="52"/>
        <end position="73"/>
    </location>
</feature>
<keyword evidence="9 12" id="KW-0472">Membrane</keyword>
<keyword evidence="8" id="KW-0406">Ion transport</keyword>
<comment type="subcellular location">
    <subcellularLocation>
        <location evidence="2">Cell membrane</location>
        <topology evidence="2">Multi-pass membrane protein</topology>
    </subcellularLocation>
</comment>
<feature type="transmembrane region" description="Helical" evidence="12">
    <location>
        <begin position="6"/>
        <end position="22"/>
    </location>
</feature>
<accession>A0ABR0F5G1</accession>
<comment type="caution">
    <text evidence="13">The sequence shown here is derived from an EMBL/GenBank/DDBJ whole genome shotgun (WGS) entry which is preliminary data.</text>
</comment>
<name>A0ABR0F5G1_ZASCE</name>
<evidence type="ECO:0000256" key="5">
    <source>
        <dbReference type="ARBA" id="ARBA00022475"/>
    </source>
</evidence>
<feature type="transmembrane region" description="Helical" evidence="12">
    <location>
        <begin position="351"/>
        <end position="367"/>
    </location>
</feature>
<dbReference type="Pfam" id="PF05631">
    <property type="entry name" value="MFS_5"/>
    <property type="match status" value="1"/>
</dbReference>
<feature type="transmembrane region" description="Helical" evidence="12">
    <location>
        <begin position="388"/>
        <end position="404"/>
    </location>
</feature>
<dbReference type="PANTHER" id="PTHR23516">
    <property type="entry name" value="SAM (S-ADENOSYL METHIONINE) TRANSPORTER"/>
    <property type="match status" value="1"/>
</dbReference>
<organism evidence="13 14">
    <name type="scientific">Zasmidium cellare</name>
    <name type="common">Wine cellar mold</name>
    <name type="synonym">Racodium cellare</name>
    <dbReference type="NCBI Taxonomy" id="395010"/>
    <lineage>
        <taxon>Eukaryota</taxon>
        <taxon>Fungi</taxon>
        <taxon>Dikarya</taxon>
        <taxon>Ascomycota</taxon>
        <taxon>Pezizomycotina</taxon>
        <taxon>Dothideomycetes</taxon>
        <taxon>Dothideomycetidae</taxon>
        <taxon>Mycosphaerellales</taxon>
        <taxon>Mycosphaerellaceae</taxon>
        <taxon>Zasmidium</taxon>
    </lineage>
</organism>
<evidence type="ECO:0000256" key="8">
    <source>
        <dbReference type="ARBA" id="ARBA00023065"/>
    </source>
</evidence>
<feature type="transmembrane region" description="Helical" evidence="12">
    <location>
        <begin position="185"/>
        <end position="204"/>
    </location>
</feature>
<evidence type="ECO:0000256" key="3">
    <source>
        <dbReference type="ARBA" id="ARBA00021242"/>
    </source>
</evidence>
<evidence type="ECO:0000256" key="10">
    <source>
        <dbReference type="ARBA" id="ARBA00030646"/>
    </source>
</evidence>
<keyword evidence="4" id="KW-0813">Transport</keyword>
<evidence type="ECO:0000256" key="12">
    <source>
        <dbReference type="SAM" id="Phobius"/>
    </source>
</evidence>
<dbReference type="PANTHER" id="PTHR23516:SF1">
    <property type="entry name" value="MOLYBDATE-ANION TRANSPORTER"/>
    <property type="match status" value="1"/>
</dbReference>
<dbReference type="Proteomes" id="UP001305779">
    <property type="component" value="Unassembled WGS sequence"/>
</dbReference>
<dbReference type="InterPro" id="IPR036259">
    <property type="entry name" value="MFS_trans_sf"/>
</dbReference>
<evidence type="ECO:0000256" key="9">
    <source>
        <dbReference type="ARBA" id="ARBA00023136"/>
    </source>
</evidence>
<feature type="transmembrane region" description="Helical" evidence="12">
    <location>
        <begin position="85"/>
        <end position="109"/>
    </location>
</feature>
<feature type="transmembrane region" description="Helical" evidence="12">
    <location>
        <begin position="328"/>
        <end position="345"/>
    </location>
</feature>
<evidence type="ECO:0000256" key="2">
    <source>
        <dbReference type="ARBA" id="ARBA00004651"/>
    </source>
</evidence>
<keyword evidence="6 12" id="KW-0812">Transmembrane</keyword>
<evidence type="ECO:0000256" key="11">
    <source>
        <dbReference type="ARBA" id="ARBA00032555"/>
    </source>
</evidence>
<gene>
    <name evidence="13" type="ORF">PRZ48_002224</name>
</gene>
<evidence type="ECO:0000256" key="7">
    <source>
        <dbReference type="ARBA" id="ARBA00022989"/>
    </source>
</evidence>
<evidence type="ECO:0000256" key="6">
    <source>
        <dbReference type="ARBA" id="ARBA00022692"/>
    </source>
</evidence>
<feature type="transmembrane region" description="Helical" evidence="12">
    <location>
        <begin position="298"/>
        <end position="316"/>
    </location>
</feature>
<evidence type="ECO:0000256" key="1">
    <source>
        <dbReference type="ARBA" id="ARBA00003019"/>
    </source>
</evidence>
<dbReference type="InterPro" id="IPR008509">
    <property type="entry name" value="MOT2/MFSD5"/>
</dbReference>
<feature type="transmembrane region" description="Helical" evidence="12">
    <location>
        <begin position="116"/>
        <end position="133"/>
    </location>
</feature>